<dbReference type="GO" id="GO:0004386">
    <property type="term" value="F:helicase activity"/>
    <property type="evidence" value="ECO:0007669"/>
    <property type="project" value="UniProtKB-KW"/>
</dbReference>
<evidence type="ECO:0000313" key="6">
    <source>
        <dbReference type="Proteomes" id="UP000816034"/>
    </source>
</evidence>
<keyword evidence="2" id="KW-0347">Helicase</keyword>
<feature type="compositionally biased region" description="Basic and acidic residues" evidence="3">
    <location>
        <begin position="33"/>
        <end position="47"/>
    </location>
</feature>
<evidence type="ECO:0000313" key="5">
    <source>
        <dbReference type="EMBL" id="KAG2388303.1"/>
    </source>
</evidence>
<evidence type="ECO:0000256" key="2">
    <source>
        <dbReference type="ARBA" id="ARBA00022806"/>
    </source>
</evidence>
<dbReference type="GO" id="GO:0003676">
    <property type="term" value="F:nucleic acid binding"/>
    <property type="evidence" value="ECO:0007669"/>
    <property type="project" value="InterPro"/>
</dbReference>
<organism evidence="5 6">
    <name type="scientific">Naegleria lovaniensis</name>
    <name type="common">Amoeba</name>
    <dbReference type="NCBI Taxonomy" id="51637"/>
    <lineage>
        <taxon>Eukaryota</taxon>
        <taxon>Discoba</taxon>
        <taxon>Heterolobosea</taxon>
        <taxon>Tetramitia</taxon>
        <taxon>Eutetramitia</taxon>
        <taxon>Vahlkampfiidae</taxon>
        <taxon>Naegleria</taxon>
    </lineage>
</organism>
<dbReference type="GO" id="GO:0016787">
    <property type="term" value="F:hydrolase activity"/>
    <property type="evidence" value="ECO:0007669"/>
    <property type="project" value="UniProtKB-KW"/>
</dbReference>
<dbReference type="GO" id="GO:0005737">
    <property type="term" value="C:cytoplasm"/>
    <property type="evidence" value="ECO:0007669"/>
    <property type="project" value="TreeGrafter"/>
</dbReference>
<dbReference type="PANTHER" id="PTHR44533:SF4">
    <property type="entry name" value="DEAD_H RNA HELICASE, PUTATIVE-RELATED"/>
    <property type="match status" value="1"/>
</dbReference>
<dbReference type="InterPro" id="IPR052431">
    <property type="entry name" value="SKI2_subfamily_helicases"/>
</dbReference>
<name>A0AA88GZ49_NAELO</name>
<feature type="region of interest" description="Disordered" evidence="3">
    <location>
        <begin position="24"/>
        <end position="51"/>
    </location>
</feature>
<keyword evidence="2" id="KW-0547">Nucleotide-binding</keyword>
<dbReference type="InterPro" id="IPR011545">
    <property type="entry name" value="DEAD/DEAH_box_helicase_dom"/>
</dbReference>
<dbReference type="PROSITE" id="PS51192">
    <property type="entry name" value="HELICASE_ATP_BIND_1"/>
    <property type="match status" value="1"/>
</dbReference>
<dbReference type="SMART" id="SM00487">
    <property type="entry name" value="DEXDc"/>
    <property type="match status" value="1"/>
</dbReference>
<proteinExistence type="predicted"/>
<dbReference type="PANTHER" id="PTHR44533">
    <property type="entry name" value="DEAD/H RNA HELICASE, PUTATIVE-RELATED"/>
    <property type="match status" value="1"/>
</dbReference>
<dbReference type="GO" id="GO:0005524">
    <property type="term" value="F:ATP binding"/>
    <property type="evidence" value="ECO:0007669"/>
    <property type="project" value="InterPro"/>
</dbReference>
<keyword evidence="1" id="KW-0378">Hydrolase</keyword>
<keyword evidence="2" id="KW-0067">ATP-binding</keyword>
<dbReference type="Pfam" id="PF00270">
    <property type="entry name" value="DEAD"/>
    <property type="match status" value="1"/>
</dbReference>
<dbReference type="RefSeq" id="XP_044552295.1">
    <property type="nucleotide sequence ID" value="XM_044694334.1"/>
</dbReference>
<dbReference type="EMBL" id="PYSW02000010">
    <property type="protein sequence ID" value="KAG2388303.1"/>
    <property type="molecule type" value="Genomic_DNA"/>
</dbReference>
<dbReference type="Gene3D" id="3.40.50.300">
    <property type="entry name" value="P-loop containing nucleotide triphosphate hydrolases"/>
    <property type="match status" value="2"/>
</dbReference>
<dbReference type="SUPFAM" id="SSF52540">
    <property type="entry name" value="P-loop containing nucleoside triphosphate hydrolases"/>
    <property type="match status" value="2"/>
</dbReference>
<gene>
    <name evidence="5" type="ORF">C9374_000467</name>
</gene>
<accession>A0AA88GZ49</accession>
<evidence type="ECO:0000256" key="1">
    <source>
        <dbReference type="ARBA" id="ARBA00022801"/>
    </source>
</evidence>
<dbReference type="InterPro" id="IPR014001">
    <property type="entry name" value="Helicase_ATP-bd"/>
</dbReference>
<evidence type="ECO:0000259" key="4">
    <source>
        <dbReference type="PROSITE" id="PS51192"/>
    </source>
</evidence>
<protein>
    <recommendedName>
        <fullName evidence="4">Helicase ATP-binding domain-containing protein</fullName>
    </recommendedName>
</protein>
<dbReference type="InterPro" id="IPR059032">
    <property type="entry name" value="WHD_DDX60"/>
</dbReference>
<evidence type="ECO:0000256" key="3">
    <source>
        <dbReference type="SAM" id="MobiDB-lite"/>
    </source>
</evidence>
<keyword evidence="6" id="KW-1185">Reference proteome</keyword>
<dbReference type="Pfam" id="PF26076">
    <property type="entry name" value="WHD_DDX60"/>
    <property type="match status" value="1"/>
</dbReference>
<dbReference type="GeneID" id="68092929"/>
<sequence length="2423" mass="281926">MLSNDTGSASISLLIEDDFASDHQQQQQNSLLKENDDDHHHSEHDSSNDDYLEMNGAKFEKLYRGLFASCRYTDIIDKCQGRDLSFFHVNAMIDQMANSKTDMYHGGQILHAFWNFFKLASRMNDLQMKVEFLFFEQDEVYTWISEGMVISQQSEPPITCSMKEGMKILKDDMSKSQVSVKVSLEHVEPPKWKPLLKELLRIYLNNNGFICHTFKNMCDEKFIQLLKQREPGFTLAQSNDNLFKSLCIYVGRVVGDGLDFGPNTCYSYVSSTFFRTSLECSCFANAISRIETISHCPENEHQEIIDEFMPIEELLNKYTYLETFQRDRLVILLLTVRRIQPKVSDSALYSLFLSVLLVSTLLVFELDLQDRAFQLPGNDEIFFMEDYSKFVEQHLYKELVIVLKGLQKKVSDKAIVDLFDGRLMVKTLLLLFANQKPDWKQICVVHPKYELFVREFVEPLLENYLSDSNHECHPIVNLSGRSQLPENQPEHKVHPIVNNSLANRLFKDLHVSEYSIEESDNIVQQNIKPATSSGDNCGNSNSFTSMVETDSTHWKSRRLLVDDKEQDDSSLYSLRIKESLSQYSRSFQRNEKVFLDDVKAAKAHHITNDVIDEMRKILSQFKNSSSATLNSELLYIFITRMFETWVSNIRIQYLDDRQFTVEKAENRAKLLKLIIDALLTHLELLTQEVNEKPENSNLQISAILHSRAFYGLIEKARKPKQQANVIYSYLRHRVVLNKFFSIILQCQFLYPIVRAVYKKEESMIKEGLRLQFQCMTITDLDNILIRFKKLQFKDVMSPNYIPQLFPKIYEHSNQYGKKMTTVLQFKPDPWQKEVIEYINHNMDSNSEKKKSLLVTTPTSSGKTFITMYLIERVLKNSKTDKVVFVVPTNALCNQIYAEVLNKFENEEGQADIVGVFTADQRVNTMKCRVLVTNAAMLEILLLHYSNFELRETLAYVVLDEIHLITDESNGRQWEHILSLIRCPFIALSASIGNVLHFKGWLSNLGSQRKNHNTEIEIVPKLKDDGSASVVERLQPLEYYFYHSISDQEPQFYTHTRMHPLTVLDEKSLEKKEALSFIPEMSKDQCIELLECSQLLTKELNRKNDPLSELLFENYTCSHENIPLFDELEVLSSNGYSSYRKYVLQKMSELQETDPEFMSCLHNKLLQPVLKAFDRIDHDTTKESLYEAIPHLCVYMKYHQMLPALVFHFDKSGIKSMVSSIIEYCIITGESLLTNDQKRNLQSYISHKPIEAYVRIEFVNEHHLTGLIDILKQNGLRYIQHSKDKNESASNIIEIPLLKVVSTSSTELDVQRRDLIDYEIVSRYLKGLLSVACCDDEQKNCSKREDVKKYYQNEKFSLTTVLPQDDVELLMLSLRFGVGMHHNSVDALLLQEVEKLYRMKLLPVAIATGTLSYGISMPCKTSVIADNSMFMLKMYFQQISGRAGRRGFDPKGNVIVMNMLLERVRRYLTTNLPNLNGSFGNTNTFILRLITFCMLSELRLDPKHAENALEDAVSALTQPLSSFTRATSSNSQAQHYHYARFAFEFLRHHGYISELGLPIGLTGLVSKLFYFEPDNFLFVYLLRKGVFDHIVESVSLDEDNDENIQQKARELIEVLAYLFERHYTRNERVLQPFTEFQIETIDKQPLKISDLYNEFHNDTFNLYLGYLKSFSMSNRNNLNDLILPYSEIDFKHPHQHENTASSKIISAFKSTNSQSERQMYCISSFSALSGNHDGHLENLEVIKQNIKHTITIDGALIPIPKIVDPNSISSFIVDYFDHGETSILVKENGFRFKKDTDDFVLNFLKVVKKILSTFNQKVDFGRTDVFVDGKVYVTQNKNKYLAQVIDINIDTYCVCLLEGPEAYRDKVVRKHDCEVIPLTANEKLVRKRNIKMQRVLQFIKNRLSKFESEDESAQKALILELVEQYNKRKNQLFECPSNASPPPPDFKISLHPRKKQEVLAMIEQEQTSIDAFNETLSKNPTIIDHNAHNAHYFEAKRLLNILQTKITRIPFDFEEDQTEQLLEIISSINLALSDTNLRLFLDLLFNNKENCLQQIESFRKSLTTNLLMTNSNNVQHITLNRNLDHNLDKISDIISNLPFTEHLSQYCIQENPLWSLRILDSIRKKLSSHPIKNLPLHLPNLAQLKGKHLEKESVARIIDSLDLKEHEIYLKSLFGLSQVHAISLRNIEICRILLKSYHRSLFSTNYNFIKDLAKFEQSLSHHCGLVVDDGRIDNFQERFVDIYKIIGENYDKLGEHLQIKMSLQNSWNTSKREFLMQAYSDFYEASITVMHFEGFRFCKQEQYFPTTHHTRDVIIAKQIQIVHVSLPSRDDELLKQRIVEDLPNDREYGFILKRNTNSAQLESFMQQHNIPYMLRQQNHSTRDWRCMFTNKQHLYRVVKRLFSLVHALCYEKDYYYRLKRQSHQ</sequence>
<reference evidence="5 6" key="1">
    <citation type="journal article" date="2018" name="BMC Genomics">
        <title>The genome of Naegleria lovaniensis, the basis for a comparative approach to unravel pathogenicity factors of the human pathogenic amoeba N. fowleri.</title>
        <authorList>
            <person name="Liechti N."/>
            <person name="Schurch N."/>
            <person name="Bruggmann R."/>
            <person name="Wittwer M."/>
        </authorList>
    </citation>
    <scope>NUCLEOTIDE SEQUENCE [LARGE SCALE GENOMIC DNA]</scope>
    <source>
        <strain evidence="5 6">ATCC 30569</strain>
    </source>
</reference>
<feature type="domain" description="Helicase ATP-binding" evidence="4">
    <location>
        <begin position="843"/>
        <end position="993"/>
    </location>
</feature>
<comment type="caution">
    <text evidence="5">The sequence shown here is derived from an EMBL/GenBank/DDBJ whole genome shotgun (WGS) entry which is preliminary data.</text>
</comment>
<dbReference type="Proteomes" id="UP000816034">
    <property type="component" value="Unassembled WGS sequence"/>
</dbReference>
<dbReference type="InterPro" id="IPR027417">
    <property type="entry name" value="P-loop_NTPase"/>
</dbReference>